<dbReference type="HOGENOM" id="CLU_012817_13_3_5"/>
<reference evidence="4" key="1">
    <citation type="submission" date="2011-03" db="EMBL/GenBank/DDBJ databases">
        <title>Draft genome sequence of Brevundimonas diminuta.</title>
        <authorList>
            <person name="Brown P.J.B."/>
            <person name="Buechlein A."/>
            <person name="Hemmerich C."/>
            <person name="Brun Y.V."/>
        </authorList>
    </citation>
    <scope>NUCLEOTIDE SEQUENCE [LARGE SCALE GENOMIC DNA]</scope>
    <source>
        <strain evidence="4">C19</strain>
    </source>
</reference>
<evidence type="ECO:0000256" key="1">
    <source>
        <dbReference type="ARBA" id="ARBA00007613"/>
    </source>
</evidence>
<keyword evidence="2" id="KW-0812">Transmembrane</keyword>
<keyword evidence="2" id="KW-0564">Palmitate</keyword>
<gene>
    <name evidence="3" type="ORF">ABI_30750</name>
</gene>
<comment type="subcellular location">
    <subcellularLocation>
        <location evidence="2">Cell membrane</location>
        <topology evidence="2">Lipid-anchor</topology>
    </subcellularLocation>
</comment>
<organism evidence="3 4">
    <name type="scientific">Asticcacaulis biprosthecium C19</name>
    <dbReference type="NCBI Taxonomy" id="715226"/>
    <lineage>
        <taxon>Bacteria</taxon>
        <taxon>Pseudomonadati</taxon>
        <taxon>Pseudomonadota</taxon>
        <taxon>Alphaproteobacteria</taxon>
        <taxon>Caulobacterales</taxon>
        <taxon>Caulobacteraceae</taxon>
        <taxon>Asticcacaulis</taxon>
    </lineage>
</organism>
<sequence>MGAMTLSACTMAPTYERGILPVPGQFPAEALSVSAETQAQTLAWRQVFLDPRLQAVIAQSLDNNRDLRVAVLNVERTRQQYRIQRAGLLPGVNAGLSGTRGDTGQVDTSGNPVGETEVYSATIGAAWEIDLFGRVRSLSQAAQGTYFAAGENRKAAQISLISAVASTWLTLAADQEQLRLSRETLRSREESLDLTQRRFDAGASDQLALRQAQVLTEQARGDVALLSALVQQDQNALRLLVGADVAAENLPDAFPDRAVLADLPVGVPSEVLLKRPDVLSAEYNLKAANANIGAARAAFFPSISLTGSVGKASTDLGQLFDGTDTWTFSPSISVPIFAGGANRANLGVANASRDIALAQYEQAIQSAFRDVSDQLATRSTIDERLAAQTRVVEAAADSNALAQARFTQGVDSRLTLVDAERTSYGAQQQLISIRLVRAVNLVNLYAALGGGFE</sequence>
<dbReference type="Pfam" id="PF02321">
    <property type="entry name" value="OEP"/>
    <property type="match status" value="2"/>
</dbReference>
<protein>
    <submittedName>
        <fullName evidence="3">Outer membrane protein oprM</fullName>
    </submittedName>
</protein>
<dbReference type="GO" id="GO:0015562">
    <property type="term" value="F:efflux transmembrane transporter activity"/>
    <property type="evidence" value="ECO:0007669"/>
    <property type="project" value="InterPro"/>
</dbReference>
<dbReference type="Gene3D" id="1.20.1600.10">
    <property type="entry name" value="Outer membrane efflux proteins (OEP)"/>
    <property type="match status" value="1"/>
</dbReference>
<proteinExistence type="inferred from homology"/>
<keyword evidence="2" id="KW-0472">Membrane</keyword>
<dbReference type="GO" id="GO:0005886">
    <property type="term" value="C:plasma membrane"/>
    <property type="evidence" value="ECO:0007669"/>
    <property type="project" value="UniProtKB-SubCell"/>
</dbReference>
<dbReference type="InterPro" id="IPR010131">
    <property type="entry name" value="MdtP/NodT-like"/>
</dbReference>
<evidence type="ECO:0000313" key="3">
    <source>
        <dbReference type="EMBL" id="EGF91658.1"/>
    </source>
</evidence>
<dbReference type="InterPro" id="IPR003423">
    <property type="entry name" value="OMP_efflux"/>
</dbReference>
<name>F4QN67_9CAUL</name>
<accession>F4QN67</accession>
<dbReference type="PANTHER" id="PTHR30203:SF32">
    <property type="entry name" value="CATION EFFLUX SYSTEM PROTEIN CUSC"/>
    <property type="match status" value="1"/>
</dbReference>
<dbReference type="Gene3D" id="2.20.200.10">
    <property type="entry name" value="Outer membrane efflux proteins (OEP)"/>
    <property type="match status" value="1"/>
</dbReference>
<evidence type="ECO:0000313" key="4">
    <source>
        <dbReference type="Proteomes" id="UP000006512"/>
    </source>
</evidence>
<dbReference type="STRING" id="715226.ABI_30750"/>
<dbReference type="eggNOG" id="COG1538">
    <property type="taxonomic scope" value="Bacteria"/>
</dbReference>
<keyword evidence="2" id="KW-0449">Lipoprotein</keyword>
<dbReference type="EMBL" id="GL883078">
    <property type="protein sequence ID" value="EGF91658.1"/>
    <property type="molecule type" value="Genomic_DNA"/>
</dbReference>
<keyword evidence="4" id="KW-1185">Reference proteome</keyword>
<evidence type="ECO:0000256" key="2">
    <source>
        <dbReference type="RuleBase" id="RU362097"/>
    </source>
</evidence>
<comment type="similarity">
    <text evidence="1 2">Belongs to the outer membrane factor (OMF) (TC 1.B.17) family.</text>
</comment>
<dbReference type="Proteomes" id="UP000006512">
    <property type="component" value="Unassembled WGS sequence"/>
</dbReference>
<dbReference type="AlphaFoldDB" id="F4QN67"/>
<dbReference type="NCBIfam" id="TIGR01845">
    <property type="entry name" value="outer_NodT"/>
    <property type="match status" value="1"/>
</dbReference>
<keyword evidence="2" id="KW-1134">Transmembrane beta strand</keyword>
<dbReference type="PANTHER" id="PTHR30203">
    <property type="entry name" value="OUTER MEMBRANE CATION EFFLUX PROTEIN"/>
    <property type="match status" value="1"/>
</dbReference>
<dbReference type="SUPFAM" id="SSF56954">
    <property type="entry name" value="Outer membrane efflux proteins (OEP)"/>
    <property type="match status" value="1"/>
</dbReference>